<sequence>QVLTGERCHDECFVCGPKGSHYQLLLPSYPQEWDHFIGDRKTASLSRKFNSLFSLTALGVYDGDFMKFSPGVSAVTLAGGRTYHRLLPSHEGQHALRWFLHDPMALFAKGAEFDVPYDWINSALAGLERVNPFI</sequence>
<evidence type="ECO:0000313" key="2">
    <source>
        <dbReference type="Proteomes" id="UP001215280"/>
    </source>
</evidence>
<dbReference type="Proteomes" id="UP001215280">
    <property type="component" value="Unassembled WGS sequence"/>
</dbReference>
<name>A0AAD7ML29_9AGAR</name>
<protein>
    <submittedName>
        <fullName evidence="1">Uncharacterized protein</fullName>
    </submittedName>
</protein>
<keyword evidence="2" id="KW-1185">Reference proteome</keyword>
<evidence type="ECO:0000313" key="1">
    <source>
        <dbReference type="EMBL" id="KAJ7721671.1"/>
    </source>
</evidence>
<organism evidence="1 2">
    <name type="scientific">Mycena maculata</name>
    <dbReference type="NCBI Taxonomy" id="230809"/>
    <lineage>
        <taxon>Eukaryota</taxon>
        <taxon>Fungi</taxon>
        <taxon>Dikarya</taxon>
        <taxon>Basidiomycota</taxon>
        <taxon>Agaricomycotina</taxon>
        <taxon>Agaricomycetes</taxon>
        <taxon>Agaricomycetidae</taxon>
        <taxon>Agaricales</taxon>
        <taxon>Marasmiineae</taxon>
        <taxon>Mycenaceae</taxon>
        <taxon>Mycena</taxon>
    </lineage>
</organism>
<accession>A0AAD7ML29</accession>
<dbReference type="EMBL" id="JARJLG010000266">
    <property type="protein sequence ID" value="KAJ7721671.1"/>
    <property type="molecule type" value="Genomic_DNA"/>
</dbReference>
<reference evidence="1" key="1">
    <citation type="submission" date="2023-03" db="EMBL/GenBank/DDBJ databases">
        <title>Massive genome expansion in bonnet fungi (Mycena s.s.) driven by repeated elements and novel gene families across ecological guilds.</title>
        <authorList>
            <consortium name="Lawrence Berkeley National Laboratory"/>
            <person name="Harder C.B."/>
            <person name="Miyauchi S."/>
            <person name="Viragh M."/>
            <person name="Kuo A."/>
            <person name="Thoen E."/>
            <person name="Andreopoulos B."/>
            <person name="Lu D."/>
            <person name="Skrede I."/>
            <person name="Drula E."/>
            <person name="Henrissat B."/>
            <person name="Morin E."/>
            <person name="Kohler A."/>
            <person name="Barry K."/>
            <person name="LaButti K."/>
            <person name="Morin E."/>
            <person name="Salamov A."/>
            <person name="Lipzen A."/>
            <person name="Mereny Z."/>
            <person name="Hegedus B."/>
            <person name="Baldrian P."/>
            <person name="Stursova M."/>
            <person name="Weitz H."/>
            <person name="Taylor A."/>
            <person name="Grigoriev I.V."/>
            <person name="Nagy L.G."/>
            <person name="Martin F."/>
            <person name="Kauserud H."/>
        </authorList>
    </citation>
    <scope>NUCLEOTIDE SEQUENCE</scope>
    <source>
        <strain evidence="1">CBHHK188m</strain>
    </source>
</reference>
<proteinExistence type="predicted"/>
<dbReference type="AlphaFoldDB" id="A0AAD7ML29"/>
<feature type="non-terminal residue" evidence="1">
    <location>
        <position position="134"/>
    </location>
</feature>
<gene>
    <name evidence="1" type="ORF">DFH07DRAFT_689637</name>
</gene>
<feature type="non-terminal residue" evidence="1">
    <location>
        <position position="1"/>
    </location>
</feature>
<comment type="caution">
    <text evidence="1">The sequence shown here is derived from an EMBL/GenBank/DDBJ whole genome shotgun (WGS) entry which is preliminary data.</text>
</comment>